<dbReference type="PANTHER" id="PTHR35936">
    <property type="entry name" value="MEMBRANE-BOUND LYTIC MUREIN TRANSGLYCOSYLASE F"/>
    <property type="match status" value="1"/>
</dbReference>
<dbReference type="EMBL" id="JAWNFV010000023">
    <property type="protein sequence ID" value="MDY5141404.1"/>
    <property type="molecule type" value="Genomic_DNA"/>
</dbReference>
<dbReference type="Pfam" id="PF00497">
    <property type="entry name" value="SBP_bac_3"/>
    <property type="match status" value="1"/>
</dbReference>
<dbReference type="InterPro" id="IPR001638">
    <property type="entry name" value="Solute-binding_3/MltF_N"/>
</dbReference>
<accession>A0AAW9HHW7</accession>
<dbReference type="InterPro" id="IPR018313">
    <property type="entry name" value="SBP_3_CS"/>
</dbReference>
<dbReference type="Gene3D" id="3.40.190.10">
    <property type="entry name" value="Periplasmic binding protein-like II"/>
    <property type="match status" value="2"/>
</dbReference>
<proteinExistence type="inferred from homology"/>
<evidence type="ECO:0000313" key="7">
    <source>
        <dbReference type="EMBL" id="MDY5141404.1"/>
    </source>
</evidence>
<dbReference type="CDD" id="cd01004">
    <property type="entry name" value="PBP2_MidA_like"/>
    <property type="match status" value="1"/>
</dbReference>
<evidence type="ECO:0000313" key="8">
    <source>
        <dbReference type="Proteomes" id="UP001288320"/>
    </source>
</evidence>
<evidence type="ECO:0000256" key="5">
    <source>
        <dbReference type="SAM" id="SignalP"/>
    </source>
</evidence>
<comment type="similarity">
    <text evidence="2 4">Belongs to the bacterial solute-binding protein 3 family.</text>
</comment>
<organism evidence="7 8">
    <name type="scientific">Actinotignum timonense</name>
    <dbReference type="NCBI Taxonomy" id="1870995"/>
    <lineage>
        <taxon>Bacteria</taxon>
        <taxon>Bacillati</taxon>
        <taxon>Actinomycetota</taxon>
        <taxon>Actinomycetes</taxon>
        <taxon>Actinomycetales</taxon>
        <taxon>Actinomycetaceae</taxon>
        <taxon>Actinotignum</taxon>
    </lineage>
</organism>
<protein>
    <submittedName>
        <fullName evidence="7">ABC transporter substrate-binding protein</fullName>
    </submittedName>
</protein>
<feature type="signal peptide" evidence="5">
    <location>
        <begin position="1"/>
        <end position="23"/>
    </location>
</feature>
<name>A0AAW9HHW7_9ACTO</name>
<feature type="domain" description="Solute-binding protein family 3/N-terminal" evidence="6">
    <location>
        <begin position="63"/>
        <end position="290"/>
    </location>
</feature>
<evidence type="ECO:0000259" key="6">
    <source>
        <dbReference type="SMART" id="SM00062"/>
    </source>
</evidence>
<dbReference type="GeneID" id="92814448"/>
<sequence>MKKTIALLAAGLLTLGACSNDEAALTDSTAAADPGESGFAVDGIAADSAVAALVPADITARGQLRNGASTDYAPAEYRKADGQTPTGYDIDLTRAIAKKMGLEDGTTTHVEFDSLLPQIGTKFDVGLSTFTVTPEREEAFNMITYFEAGSEYGVPAKSSDFTPDNPCGFTIGVQTGSSQEEALKEATAACEAKGAKPIKIMSLPDVPQIVTRVVSGQYDAIFADSPVLGYAVARSNGQLKTTGDIYDSAPVAIAVAKDNPELAKAVQAALQSLMDSGELKEIFAHYGITEGVLSTAEINPQVQ</sequence>
<dbReference type="SUPFAM" id="SSF53850">
    <property type="entry name" value="Periplasmic binding protein-like II"/>
    <property type="match status" value="1"/>
</dbReference>
<dbReference type="PROSITE" id="PS51257">
    <property type="entry name" value="PROKAR_LIPOPROTEIN"/>
    <property type="match status" value="1"/>
</dbReference>
<evidence type="ECO:0000256" key="2">
    <source>
        <dbReference type="ARBA" id="ARBA00010333"/>
    </source>
</evidence>
<dbReference type="RefSeq" id="WP_087070601.1">
    <property type="nucleotide sequence ID" value="NZ_CAUPFC010000009.1"/>
</dbReference>
<feature type="chain" id="PRO_5043891870" evidence="5">
    <location>
        <begin position="24"/>
        <end position="303"/>
    </location>
</feature>
<evidence type="ECO:0000256" key="4">
    <source>
        <dbReference type="RuleBase" id="RU003744"/>
    </source>
</evidence>
<evidence type="ECO:0000256" key="3">
    <source>
        <dbReference type="ARBA" id="ARBA00022729"/>
    </source>
</evidence>
<comment type="caution">
    <text evidence="7">The sequence shown here is derived from an EMBL/GenBank/DDBJ whole genome shotgun (WGS) entry which is preliminary data.</text>
</comment>
<dbReference type="AlphaFoldDB" id="A0AAW9HHW7"/>
<dbReference type="PANTHER" id="PTHR35936:SF17">
    <property type="entry name" value="ARGININE-BINDING EXTRACELLULAR PROTEIN ARTP"/>
    <property type="match status" value="1"/>
</dbReference>
<reference evidence="7" key="1">
    <citation type="submission" date="2023-10" db="EMBL/GenBank/DDBJ databases">
        <title>Whole Genome based description of the genera Actinobaculum and Actinotignum reveals a complex phylogenetic relationship within the species included in the genus Actinotignum.</title>
        <authorList>
            <person name="Jensen C.S."/>
            <person name="Dargis R."/>
            <person name="Kemp M."/>
            <person name="Christensen J.J."/>
        </authorList>
    </citation>
    <scope>NUCLEOTIDE SEQUENCE</scope>
    <source>
        <strain evidence="7">SLA_B245</strain>
    </source>
</reference>
<keyword evidence="3 5" id="KW-0732">Signal</keyword>
<comment type="subcellular location">
    <subcellularLocation>
        <location evidence="1">Cell envelope</location>
    </subcellularLocation>
</comment>
<dbReference type="PROSITE" id="PS01039">
    <property type="entry name" value="SBP_BACTERIAL_3"/>
    <property type="match status" value="1"/>
</dbReference>
<dbReference type="SMART" id="SM00062">
    <property type="entry name" value="PBPb"/>
    <property type="match status" value="1"/>
</dbReference>
<dbReference type="GO" id="GO:0030313">
    <property type="term" value="C:cell envelope"/>
    <property type="evidence" value="ECO:0007669"/>
    <property type="project" value="UniProtKB-SubCell"/>
</dbReference>
<evidence type="ECO:0000256" key="1">
    <source>
        <dbReference type="ARBA" id="ARBA00004196"/>
    </source>
</evidence>
<dbReference type="Proteomes" id="UP001288320">
    <property type="component" value="Unassembled WGS sequence"/>
</dbReference>
<gene>
    <name evidence="7" type="ORF">R6G74_08815</name>
</gene>